<keyword evidence="3" id="KW-0731">Sigma factor</keyword>
<evidence type="ECO:0008006" key="9">
    <source>
        <dbReference type="Google" id="ProtNLM"/>
    </source>
</evidence>
<dbReference type="GO" id="GO:0003677">
    <property type="term" value="F:DNA binding"/>
    <property type="evidence" value="ECO:0007669"/>
    <property type="project" value="UniProtKB-KW"/>
</dbReference>
<evidence type="ECO:0000259" key="7">
    <source>
        <dbReference type="Pfam" id="PF08281"/>
    </source>
</evidence>
<dbReference type="Gene3D" id="1.10.10.10">
    <property type="entry name" value="Winged helix-like DNA-binding domain superfamily/Winged helix DNA-binding domain"/>
    <property type="match status" value="1"/>
</dbReference>
<keyword evidence="4" id="KW-0238">DNA-binding</keyword>
<feature type="non-terminal residue" evidence="8">
    <location>
        <position position="1"/>
    </location>
</feature>
<name>A0A0F8WWT2_9ZZZZ</name>
<dbReference type="SUPFAM" id="SSF88946">
    <property type="entry name" value="Sigma2 domain of RNA polymerase sigma factors"/>
    <property type="match status" value="1"/>
</dbReference>
<dbReference type="Pfam" id="PF04542">
    <property type="entry name" value="Sigma70_r2"/>
    <property type="match status" value="1"/>
</dbReference>
<comment type="caution">
    <text evidence="8">The sequence shown here is derived from an EMBL/GenBank/DDBJ whole genome shotgun (WGS) entry which is preliminary data.</text>
</comment>
<reference evidence="8" key="1">
    <citation type="journal article" date="2015" name="Nature">
        <title>Complex archaea that bridge the gap between prokaryotes and eukaryotes.</title>
        <authorList>
            <person name="Spang A."/>
            <person name="Saw J.H."/>
            <person name="Jorgensen S.L."/>
            <person name="Zaremba-Niedzwiedzka K."/>
            <person name="Martijn J."/>
            <person name="Lind A.E."/>
            <person name="van Eijk R."/>
            <person name="Schleper C."/>
            <person name="Guy L."/>
            <person name="Ettema T.J."/>
        </authorList>
    </citation>
    <scope>NUCLEOTIDE SEQUENCE</scope>
</reference>
<dbReference type="AlphaFoldDB" id="A0A0F8WWT2"/>
<comment type="similarity">
    <text evidence="1">Belongs to the sigma-70 factor family. ECF subfamily.</text>
</comment>
<evidence type="ECO:0000256" key="2">
    <source>
        <dbReference type="ARBA" id="ARBA00023015"/>
    </source>
</evidence>
<keyword evidence="2" id="KW-0805">Transcription regulation</keyword>
<dbReference type="Pfam" id="PF08281">
    <property type="entry name" value="Sigma70_r4_2"/>
    <property type="match status" value="1"/>
</dbReference>
<sequence length="182" mass="20795">LRFLLLKGLSAGLRKWRGVNKEILEDAAQEALVKIISRLDTFRGNCRFTTWALKIGVNTALSELRHRRWSDVSLDELIESKGMGFMTESMSSRSYSPEKQTIQNMIMDTLKRLMETELTERQRKAMIAVRFHGMPLAEVARQMGSNQNSLYKLLHDARLRLKNAMSKENLSTNEVIASFSGS</sequence>
<dbReference type="InterPro" id="IPR007627">
    <property type="entry name" value="RNA_pol_sigma70_r2"/>
</dbReference>
<dbReference type="PANTHER" id="PTHR43133">
    <property type="entry name" value="RNA POLYMERASE ECF-TYPE SIGMA FACTO"/>
    <property type="match status" value="1"/>
</dbReference>
<evidence type="ECO:0000259" key="6">
    <source>
        <dbReference type="Pfam" id="PF04542"/>
    </source>
</evidence>
<dbReference type="InterPro" id="IPR013324">
    <property type="entry name" value="RNA_pol_sigma_r3/r4-like"/>
</dbReference>
<feature type="domain" description="RNA polymerase sigma-70 region 2" evidence="6">
    <location>
        <begin position="20"/>
        <end position="69"/>
    </location>
</feature>
<proteinExistence type="inferred from homology"/>
<dbReference type="InterPro" id="IPR013325">
    <property type="entry name" value="RNA_pol_sigma_r2"/>
</dbReference>
<organism evidence="8">
    <name type="scientific">marine sediment metagenome</name>
    <dbReference type="NCBI Taxonomy" id="412755"/>
    <lineage>
        <taxon>unclassified sequences</taxon>
        <taxon>metagenomes</taxon>
        <taxon>ecological metagenomes</taxon>
    </lineage>
</organism>
<evidence type="ECO:0000256" key="4">
    <source>
        <dbReference type="ARBA" id="ARBA00023125"/>
    </source>
</evidence>
<dbReference type="SUPFAM" id="SSF88659">
    <property type="entry name" value="Sigma3 and sigma4 domains of RNA polymerase sigma factors"/>
    <property type="match status" value="1"/>
</dbReference>
<dbReference type="GO" id="GO:0006352">
    <property type="term" value="P:DNA-templated transcription initiation"/>
    <property type="evidence" value="ECO:0007669"/>
    <property type="project" value="InterPro"/>
</dbReference>
<protein>
    <recommendedName>
        <fullName evidence="9">RNA polymerase sigma-70 region 2 domain-containing protein</fullName>
    </recommendedName>
</protein>
<evidence type="ECO:0000256" key="5">
    <source>
        <dbReference type="ARBA" id="ARBA00023163"/>
    </source>
</evidence>
<dbReference type="NCBIfam" id="TIGR02937">
    <property type="entry name" value="sigma70-ECF"/>
    <property type="match status" value="1"/>
</dbReference>
<accession>A0A0F8WWT2</accession>
<gene>
    <name evidence="8" type="ORF">LCGC14_3015310</name>
</gene>
<dbReference type="InterPro" id="IPR013249">
    <property type="entry name" value="RNA_pol_sigma70_r4_t2"/>
</dbReference>
<evidence type="ECO:0000313" key="8">
    <source>
        <dbReference type="EMBL" id="KKK61342.1"/>
    </source>
</evidence>
<dbReference type="GO" id="GO:0016987">
    <property type="term" value="F:sigma factor activity"/>
    <property type="evidence" value="ECO:0007669"/>
    <property type="project" value="UniProtKB-KW"/>
</dbReference>
<dbReference type="InterPro" id="IPR036388">
    <property type="entry name" value="WH-like_DNA-bd_sf"/>
</dbReference>
<dbReference type="InterPro" id="IPR014284">
    <property type="entry name" value="RNA_pol_sigma-70_dom"/>
</dbReference>
<dbReference type="EMBL" id="LAZR01062525">
    <property type="protein sequence ID" value="KKK61342.1"/>
    <property type="molecule type" value="Genomic_DNA"/>
</dbReference>
<keyword evidence="5" id="KW-0804">Transcription</keyword>
<evidence type="ECO:0000256" key="3">
    <source>
        <dbReference type="ARBA" id="ARBA00023082"/>
    </source>
</evidence>
<feature type="domain" description="RNA polymerase sigma factor 70 region 4 type 2" evidence="7">
    <location>
        <begin position="117"/>
        <end position="161"/>
    </location>
</feature>
<dbReference type="InterPro" id="IPR039425">
    <property type="entry name" value="RNA_pol_sigma-70-like"/>
</dbReference>
<dbReference type="PANTHER" id="PTHR43133:SF8">
    <property type="entry name" value="RNA POLYMERASE SIGMA FACTOR HI_1459-RELATED"/>
    <property type="match status" value="1"/>
</dbReference>
<dbReference type="Gene3D" id="1.10.1740.10">
    <property type="match status" value="1"/>
</dbReference>
<evidence type="ECO:0000256" key="1">
    <source>
        <dbReference type="ARBA" id="ARBA00010641"/>
    </source>
</evidence>